<dbReference type="HOGENOM" id="CLU_006480_3_2_1"/>
<keyword evidence="5" id="KW-0677">Repeat</keyword>
<dbReference type="OrthoDB" id="6252479at2759"/>
<evidence type="ECO:0000256" key="3">
    <source>
        <dbReference type="ARBA" id="ARBA00022692"/>
    </source>
</evidence>
<evidence type="ECO:0000313" key="14">
    <source>
        <dbReference type="EMBL" id="ESO04603.1"/>
    </source>
</evidence>
<proteinExistence type="predicted"/>
<name>T1G3J8_HELRO</name>
<dbReference type="PROSITE" id="PS00232">
    <property type="entry name" value="CADHERIN_1"/>
    <property type="match status" value="2"/>
</dbReference>
<reference evidence="14 16" key="2">
    <citation type="journal article" date="2013" name="Nature">
        <title>Insights into bilaterian evolution from three spiralian genomes.</title>
        <authorList>
            <person name="Simakov O."/>
            <person name="Marletaz F."/>
            <person name="Cho S.J."/>
            <person name="Edsinger-Gonzales E."/>
            <person name="Havlak P."/>
            <person name="Hellsten U."/>
            <person name="Kuo D.H."/>
            <person name="Larsson T."/>
            <person name="Lv J."/>
            <person name="Arendt D."/>
            <person name="Savage R."/>
            <person name="Osoegawa K."/>
            <person name="de Jong P."/>
            <person name="Grimwood J."/>
            <person name="Chapman J.A."/>
            <person name="Shapiro H."/>
            <person name="Aerts A."/>
            <person name="Otillar R.P."/>
            <person name="Terry A.Y."/>
            <person name="Boore J.L."/>
            <person name="Grigoriev I.V."/>
            <person name="Lindberg D.R."/>
            <person name="Seaver E.C."/>
            <person name="Weisblat D.A."/>
            <person name="Putnam N.H."/>
            <person name="Rokhsar D.S."/>
        </authorList>
    </citation>
    <scope>NUCLEOTIDE SEQUENCE</scope>
</reference>
<feature type="domain" description="Cadherin" evidence="13">
    <location>
        <begin position="247"/>
        <end position="354"/>
    </location>
</feature>
<evidence type="ECO:0000256" key="10">
    <source>
        <dbReference type="ARBA" id="ARBA00023180"/>
    </source>
</evidence>
<keyword evidence="7" id="KW-0130">Cell adhesion</keyword>
<keyword evidence="8" id="KW-1133">Transmembrane helix</keyword>
<dbReference type="AlphaFoldDB" id="T1G3J8"/>
<keyword evidence="16" id="KW-1185">Reference proteome</keyword>
<dbReference type="EMBL" id="KB096457">
    <property type="protein sequence ID" value="ESO04603.1"/>
    <property type="molecule type" value="Genomic_DNA"/>
</dbReference>
<organism evidence="15 16">
    <name type="scientific">Helobdella robusta</name>
    <name type="common">Californian leech</name>
    <dbReference type="NCBI Taxonomy" id="6412"/>
    <lineage>
        <taxon>Eukaryota</taxon>
        <taxon>Metazoa</taxon>
        <taxon>Spiralia</taxon>
        <taxon>Lophotrochozoa</taxon>
        <taxon>Annelida</taxon>
        <taxon>Clitellata</taxon>
        <taxon>Hirudinea</taxon>
        <taxon>Rhynchobdellida</taxon>
        <taxon>Glossiphoniidae</taxon>
        <taxon>Helobdella</taxon>
    </lineage>
</organism>
<keyword evidence="10" id="KW-0325">Glycoprotein</keyword>
<dbReference type="GO" id="GO:0005886">
    <property type="term" value="C:plasma membrane"/>
    <property type="evidence" value="ECO:0000318"/>
    <property type="project" value="GO_Central"/>
</dbReference>
<dbReference type="RefSeq" id="XP_009017182.1">
    <property type="nucleotide sequence ID" value="XM_009018934.1"/>
</dbReference>
<feature type="domain" description="Cadherin" evidence="13">
    <location>
        <begin position="140"/>
        <end position="246"/>
    </location>
</feature>
<keyword evidence="2" id="KW-1003">Cell membrane</keyword>
<evidence type="ECO:0000256" key="11">
    <source>
        <dbReference type="PROSITE-ProRule" id="PRU00043"/>
    </source>
</evidence>
<dbReference type="InterPro" id="IPR050174">
    <property type="entry name" value="Protocadherin/Cadherin-CA"/>
</dbReference>
<evidence type="ECO:0000256" key="1">
    <source>
        <dbReference type="ARBA" id="ARBA00004251"/>
    </source>
</evidence>
<evidence type="ECO:0000256" key="12">
    <source>
        <dbReference type="SAM" id="MobiDB-lite"/>
    </source>
</evidence>
<evidence type="ECO:0000256" key="7">
    <source>
        <dbReference type="ARBA" id="ARBA00022889"/>
    </source>
</evidence>
<dbReference type="Pfam" id="PF00028">
    <property type="entry name" value="Cadherin"/>
    <property type="match status" value="1"/>
</dbReference>
<dbReference type="CTD" id="20215646"/>
<dbReference type="PRINTS" id="PR00205">
    <property type="entry name" value="CADHERIN"/>
</dbReference>
<reference evidence="15" key="3">
    <citation type="submission" date="2015-06" db="UniProtKB">
        <authorList>
            <consortium name="EnsemblMetazoa"/>
        </authorList>
    </citation>
    <scope>IDENTIFICATION</scope>
</reference>
<keyword evidence="3" id="KW-0812">Transmembrane</keyword>
<dbReference type="GO" id="GO:0005509">
    <property type="term" value="F:calcium ion binding"/>
    <property type="evidence" value="ECO:0007669"/>
    <property type="project" value="UniProtKB-UniRule"/>
</dbReference>
<sequence>MHNNSHNSNYNSSHSNNHSSHSSHSSNGYHYLEYTLIEEQPTNTYIGNIITNRNLTSTLTQSDLDQLEITFFTKPEAEMQFFDLDRKSGKLSTNRRVDREQVCPGLVSCLLQFDVSVRPLRLFQIQIEILDINDNVPVFEESPIMKSISESADLDTVLKVKPAVDLDSSSSSSNNNNHNNNNPFELVVEERADGRSDVKLKLRSKLDRENVDVYKLIIYAMDGGHQTGSCVIDIVVLDTNDNSPIFEKATYDVIVPENAQIGTTIITVRANDRDQGLNSLVHYSLSYQFHSESSIYFGVKPQSGKIFLKSNLDYETKKVHIFTVTATDRGSNPLPAHASVVVRVQNVNDNKPEISVRTMTS</sequence>
<dbReference type="PANTHER" id="PTHR24028">
    <property type="entry name" value="CADHERIN-87A"/>
    <property type="match status" value="1"/>
</dbReference>
<dbReference type="FunFam" id="2.60.40.60:FF:000271">
    <property type="entry name" value="Cadherin-related 23"/>
    <property type="match status" value="1"/>
</dbReference>
<evidence type="ECO:0000256" key="9">
    <source>
        <dbReference type="ARBA" id="ARBA00023136"/>
    </source>
</evidence>
<dbReference type="Proteomes" id="UP000015101">
    <property type="component" value="Unassembled WGS sequence"/>
</dbReference>
<feature type="domain" description="Cadherin" evidence="13">
    <location>
        <begin position="35"/>
        <end position="139"/>
    </location>
</feature>
<dbReference type="FunFam" id="2.60.40.60:FF:000007">
    <property type="entry name" value="Protocadherin alpha 2"/>
    <property type="match status" value="1"/>
</dbReference>
<dbReference type="KEGG" id="hro:HELRODRAFT_79067"/>
<dbReference type="InterPro" id="IPR002126">
    <property type="entry name" value="Cadherin-like_dom"/>
</dbReference>
<dbReference type="GO" id="GO:0007156">
    <property type="term" value="P:homophilic cell adhesion via plasma membrane adhesion molecules"/>
    <property type="evidence" value="ECO:0007669"/>
    <property type="project" value="InterPro"/>
</dbReference>
<dbReference type="PROSITE" id="PS50268">
    <property type="entry name" value="CADHERIN_2"/>
    <property type="match status" value="3"/>
</dbReference>
<dbReference type="EMBL" id="AMQM01004142">
    <property type="status" value="NOT_ANNOTATED_CDS"/>
    <property type="molecule type" value="Genomic_DNA"/>
</dbReference>
<evidence type="ECO:0000259" key="13">
    <source>
        <dbReference type="PROSITE" id="PS50268"/>
    </source>
</evidence>
<dbReference type="eggNOG" id="KOG3594">
    <property type="taxonomic scope" value="Eukaryota"/>
</dbReference>
<dbReference type="GO" id="GO:0007155">
    <property type="term" value="P:cell adhesion"/>
    <property type="evidence" value="ECO:0000318"/>
    <property type="project" value="GO_Central"/>
</dbReference>
<dbReference type="Pfam" id="PF08266">
    <property type="entry name" value="Cadherin_2"/>
    <property type="match status" value="1"/>
</dbReference>
<dbReference type="OMA" id="PCVVHFQ"/>
<dbReference type="InParanoid" id="T1G3J8"/>
<dbReference type="EMBL" id="AMQM01004143">
    <property type="status" value="NOT_ANNOTATED_CDS"/>
    <property type="molecule type" value="Genomic_DNA"/>
</dbReference>
<dbReference type="GeneID" id="20215646"/>
<dbReference type="CDD" id="cd11304">
    <property type="entry name" value="Cadherin_repeat"/>
    <property type="match status" value="3"/>
</dbReference>
<dbReference type="SMART" id="SM00112">
    <property type="entry name" value="CA"/>
    <property type="match status" value="3"/>
</dbReference>
<dbReference type="EnsemblMetazoa" id="HelroT79067">
    <property type="protein sequence ID" value="HelroP79067"/>
    <property type="gene ID" value="HelroG79067"/>
</dbReference>
<dbReference type="InterPro" id="IPR015919">
    <property type="entry name" value="Cadherin-like_sf"/>
</dbReference>
<dbReference type="InterPro" id="IPR013164">
    <property type="entry name" value="Cadherin_N"/>
</dbReference>
<dbReference type="Gene3D" id="2.60.40.60">
    <property type="entry name" value="Cadherins"/>
    <property type="match status" value="3"/>
</dbReference>
<dbReference type="SUPFAM" id="SSF49313">
    <property type="entry name" value="Cadherin-like"/>
    <property type="match status" value="3"/>
</dbReference>
<protein>
    <recommendedName>
        <fullName evidence="13">Cadherin domain-containing protein</fullName>
    </recommendedName>
</protein>
<accession>T1G3J8</accession>
<feature type="region of interest" description="Disordered" evidence="12">
    <location>
        <begin position="1"/>
        <end position="26"/>
    </location>
</feature>
<evidence type="ECO:0000256" key="4">
    <source>
        <dbReference type="ARBA" id="ARBA00022729"/>
    </source>
</evidence>
<keyword evidence="6 11" id="KW-0106">Calcium</keyword>
<dbReference type="PANTHER" id="PTHR24028:SF146">
    <property type="entry name" value="CADHERIN 96CB, ISOFORM D-RELATED"/>
    <property type="match status" value="1"/>
</dbReference>
<evidence type="ECO:0000313" key="16">
    <source>
        <dbReference type="Proteomes" id="UP000015101"/>
    </source>
</evidence>
<comment type="subcellular location">
    <subcellularLocation>
        <location evidence="1">Cell membrane</location>
        <topology evidence="1">Single-pass type I membrane protein</topology>
    </subcellularLocation>
</comment>
<evidence type="ECO:0000313" key="15">
    <source>
        <dbReference type="EnsemblMetazoa" id="HelroP79067"/>
    </source>
</evidence>
<dbReference type="FunFam" id="2.60.40.60:FF:000616">
    <property type="entry name" value="Uncharacterized protein"/>
    <property type="match status" value="1"/>
</dbReference>
<keyword evidence="9" id="KW-0472">Membrane</keyword>
<evidence type="ECO:0000256" key="2">
    <source>
        <dbReference type="ARBA" id="ARBA00022475"/>
    </source>
</evidence>
<reference evidence="16" key="1">
    <citation type="submission" date="2012-12" db="EMBL/GenBank/DDBJ databases">
        <authorList>
            <person name="Hellsten U."/>
            <person name="Grimwood J."/>
            <person name="Chapman J.A."/>
            <person name="Shapiro H."/>
            <person name="Aerts A."/>
            <person name="Otillar R.P."/>
            <person name="Terry A.Y."/>
            <person name="Boore J.L."/>
            <person name="Simakov O."/>
            <person name="Marletaz F."/>
            <person name="Cho S.-J."/>
            <person name="Edsinger-Gonzales E."/>
            <person name="Havlak P."/>
            <person name="Kuo D.-H."/>
            <person name="Larsson T."/>
            <person name="Lv J."/>
            <person name="Arendt D."/>
            <person name="Savage R."/>
            <person name="Osoegawa K."/>
            <person name="de Jong P."/>
            <person name="Lindberg D.R."/>
            <person name="Seaver E.C."/>
            <person name="Weisblat D.A."/>
            <person name="Putnam N.H."/>
            <person name="Grigoriev I.V."/>
            <person name="Rokhsar D.S."/>
        </authorList>
    </citation>
    <scope>NUCLEOTIDE SEQUENCE</scope>
</reference>
<evidence type="ECO:0000256" key="6">
    <source>
        <dbReference type="ARBA" id="ARBA00022837"/>
    </source>
</evidence>
<dbReference type="InterPro" id="IPR020894">
    <property type="entry name" value="Cadherin_CS"/>
</dbReference>
<gene>
    <name evidence="15" type="primary">20215646</name>
    <name evidence="14" type="ORF">HELRODRAFT_79067</name>
</gene>
<keyword evidence="4" id="KW-0732">Signal</keyword>
<evidence type="ECO:0000256" key="5">
    <source>
        <dbReference type="ARBA" id="ARBA00022737"/>
    </source>
</evidence>
<dbReference type="GO" id="GO:0050839">
    <property type="term" value="F:cell adhesion molecule binding"/>
    <property type="evidence" value="ECO:0000318"/>
    <property type="project" value="GO_Central"/>
</dbReference>
<evidence type="ECO:0000256" key="8">
    <source>
        <dbReference type="ARBA" id="ARBA00022989"/>
    </source>
</evidence>